<accession>A0A081BMZ5</accession>
<dbReference type="EMBL" id="DF820457">
    <property type="protein sequence ID" value="GAK51761.1"/>
    <property type="molecule type" value="Genomic_DNA"/>
</dbReference>
<protein>
    <submittedName>
        <fullName evidence="1">Uncharacterized protein</fullName>
    </submittedName>
</protein>
<evidence type="ECO:0000313" key="2">
    <source>
        <dbReference type="Proteomes" id="UP000030700"/>
    </source>
</evidence>
<organism evidence="1">
    <name type="scientific">Candidatus Moduliflexus flocculans</name>
    <dbReference type="NCBI Taxonomy" id="1499966"/>
    <lineage>
        <taxon>Bacteria</taxon>
        <taxon>Candidatus Moduliflexota</taxon>
        <taxon>Candidatus Moduliflexia</taxon>
        <taxon>Candidatus Moduliflexales</taxon>
        <taxon>Candidatus Moduliflexaceae</taxon>
    </lineage>
</organism>
<dbReference type="AlphaFoldDB" id="A0A081BMZ5"/>
<gene>
    <name evidence="1" type="ORF">U14_03006</name>
</gene>
<sequence length="121" mass="14110">MFAFSLTVLAERYALFFMMHTYPISLKRQFRQWAQTAADRELQQQLADLAAQVDAWRQQAITGRELRHALHQYVEGASRDLIQRYREQPDDLLVRKALAKGLLQRDEVPRELLAALEPGDE</sequence>
<proteinExistence type="predicted"/>
<reference evidence="1" key="1">
    <citation type="journal article" date="2015" name="PeerJ">
        <title>First genomic representation of candidate bacterial phylum KSB3 points to enhanced environmental sensing as a trigger of wastewater bulking.</title>
        <authorList>
            <person name="Sekiguchi Y."/>
            <person name="Ohashi A."/>
            <person name="Parks D.H."/>
            <person name="Yamauchi T."/>
            <person name="Tyson G.W."/>
            <person name="Hugenholtz P."/>
        </authorList>
    </citation>
    <scope>NUCLEOTIDE SEQUENCE [LARGE SCALE GENOMIC DNA]</scope>
</reference>
<name>A0A081BMZ5_9BACT</name>
<dbReference type="HOGENOM" id="CLU_2116182_0_0_0"/>
<dbReference type="STRING" id="1499966.U14_03006"/>
<evidence type="ECO:0000313" key="1">
    <source>
        <dbReference type="EMBL" id="GAK51761.1"/>
    </source>
</evidence>
<dbReference type="Proteomes" id="UP000030700">
    <property type="component" value="Unassembled WGS sequence"/>
</dbReference>
<keyword evidence="2" id="KW-1185">Reference proteome</keyword>